<keyword evidence="2" id="KW-1185">Reference proteome</keyword>
<proteinExistence type="predicted"/>
<protein>
    <submittedName>
        <fullName evidence="1">Uncharacterized protein</fullName>
    </submittedName>
</protein>
<dbReference type="RefSeq" id="WP_196151903.1">
    <property type="nucleotide sequence ID" value="NZ_JADMLG010000011.1"/>
</dbReference>
<name>A0A931N5C8_9NOCA</name>
<evidence type="ECO:0000313" key="2">
    <source>
        <dbReference type="Proteomes" id="UP000655751"/>
    </source>
</evidence>
<accession>A0A931N5C8</accession>
<gene>
    <name evidence="1" type="ORF">IT779_25355</name>
</gene>
<reference evidence="1" key="1">
    <citation type="submission" date="2020-11" db="EMBL/GenBank/DDBJ databases">
        <title>Nocardia NEAU-351.nov., a novel actinomycete isolated from the cow dung.</title>
        <authorList>
            <person name="Zhang X."/>
        </authorList>
    </citation>
    <scope>NUCLEOTIDE SEQUENCE</scope>
    <source>
        <strain evidence="1">NEAU-351</strain>
    </source>
</reference>
<evidence type="ECO:0000313" key="1">
    <source>
        <dbReference type="EMBL" id="MBH0779602.1"/>
    </source>
</evidence>
<organism evidence="1 2">
    <name type="scientific">Nocardia bovistercoris</name>
    <dbReference type="NCBI Taxonomy" id="2785916"/>
    <lineage>
        <taxon>Bacteria</taxon>
        <taxon>Bacillati</taxon>
        <taxon>Actinomycetota</taxon>
        <taxon>Actinomycetes</taxon>
        <taxon>Mycobacteriales</taxon>
        <taxon>Nocardiaceae</taxon>
        <taxon>Nocardia</taxon>
    </lineage>
</organism>
<dbReference type="AlphaFoldDB" id="A0A931N5C8"/>
<sequence>MRKVLGPIVNRRPSYEVAVSASALSDLIMAVHAVADRSGGLSGRRWRFGNVVGIGAPQVRDLTLAAAGAKHAIERKTVAAITVAAHRRIAVDVVFTLDDRTATAQFHCATGGAESESPETAWAEYLATTTCEALAATDITPTLSR</sequence>
<dbReference type="Proteomes" id="UP000655751">
    <property type="component" value="Unassembled WGS sequence"/>
</dbReference>
<dbReference type="EMBL" id="JADMLG010000011">
    <property type="protein sequence ID" value="MBH0779602.1"/>
    <property type="molecule type" value="Genomic_DNA"/>
</dbReference>
<comment type="caution">
    <text evidence="1">The sequence shown here is derived from an EMBL/GenBank/DDBJ whole genome shotgun (WGS) entry which is preliminary data.</text>
</comment>